<protein>
    <submittedName>
        <fullName evidence="1">Uncharacterized protein</fullName>
    </submittedName>
</protein>
<dbReference type="Proteomes" id="UP000054995">
    <property type="component" value="Unassembled WGS sequence"/>
</dbReference>
<accession>A0A0V1FMY9</accession>
<keyword evidence="2" id="KW-1185">Reference proteome</keyword>
<name>A0A0V1FMY9_TRIPS</name>
<gene>
    <name evidence="1" type="ORF">T4D_8669</name>
</gene>
<reference evidence="1 2" key="1">
    <citation type="submission" date="2015-01" db="EMBL/GenBank/DDBJ databases">
        <title>Evolution of Trichinella species and genotypes.</title>
        <authorList>
            <person name="Korhonen P.K."/>
            <person name="Edoardo P."/>
            <person name="Giuseppe L.R."/>
            <person name="Gasser R.B."/>
        </authorList>
    </citation>
    <scope>NUCLEOTIDE SEQUENCE [LARGE SCALE GENOMIC DNA]</scope>
    <source>
        <strain evidence="1">ISS470</strain>
    </source>
</reference>
<comment type="caution">
    <text evidence="1">The sequence shown here is derived from an EMBL/GenBank/DDBJ whole genome shotgun (WGS) entry which is preliminary data.</text>
</comment>
<organism evidence="1 2">
    <name type="scientific">Trichinella pseudospiralis</name>
    <name type="common">Parasitic roundworm</name>
    <dbReference type="NCBI Taxonomy" id="6337"/>
    <lineage>
        <taxon>Eukaryota</taxon>
        <taxon>Metazoa</taxon>
        <taxon>Ecdysozoa</taxon>
        <taxon>Nematoda</taxon>
        <taxon>Enoplea</taxon>
        <taxon>Dorylaimia</taxon>
        <taxon>Trichinellida</taxon>
        <taxon>Trichinellidae</taxon>
        <taxon>Trichinella</taxon>
    </lineage>
</organism>
<dbReference type="EMBL" id="JYDT01000056">
    <property type="protein sequence ID" value="KRY87382.1"/>
    <property type="molecule type" value="Genomic_DNA"/>
</dbReference>
<dbReference type="AlphaFoldDB" id="A0A0V1FMY9"/>
<proteinExistence type="predicted"/>
<sequence>MIREIVFNRAIVTQFLAISLTRSVDNDDYDVDDANVEQVIVKDRYATVEMISNTIVATPVKVPTGVKLERRRCAHSLLAVTPKYIVTLLVKHSGRGQSRKQDIADCRRPWIAFIICLVRRPMHMRVYSTVFIHLFI</sequence>
<evidence type="ECO:0000313" key="1">
    <source>
        <dbReference type="EMBL" id="KRY87382.1"/>
    </source>
</evidence>
<evidence type="ECO:0000313" key="2">
    <source>
        <dbReference type="Proteomes" id="UP000054995"/>
    </source>
</evidence>